<dbReference type="PATRIC" id="fig|322095.3.peg.196"/>
<gene>
    <name evidence="1" type="ORF">HMPREF3185_00197</name>
</gene>
<protein>
    <submittedName>
        <fullName evidence="1">Uncharacterized protein</fullName>
    </submittedName>
</protein>
<evidence type="ECO:0000313" key="2">
    <source>
        <dbReference type="Proteomes" id="UP000070224"/>
    </source>
</evidence>
<sequence length="52" mass="5840">MKHTQVQRRALAENQILVHTLLPPLVDLLSTTHHSKAKELTIVIYARINGGL</sequence>
<keyword evidence="2" id="KW-1185">Reference proteome</keyword>
<evidence type="ECO:0000313" key="1">
    <source>
        <dbReference type="EMBL" id="KXB78319.1"/>
    </source>
</evidence>
<name>A0A134BEI2_9PORP</name>
<dbReference type="AlphaFoldDB" id="A0A134BEI2"/>
<dbReference type="EMBL" id="LSDK01000014">
    <property type="protein sequence ID" value="KXB78319.1"/>
    <property type="molecule type" value="Genomic_DNA"/>
</dbReference>
<dbReference type="Proteomes" id="UP000070224">
    <property type="component" value="Unassembled WGS sequence"/>
</dbReference>
<organism evidence="1 2">
    <name type="scientific">Porphyromonas somerae</name>
    <dbReference type="NCBI Taxonomy" id="322095"/>
    <lineage>
        <taxon>Bacteria</taxon>
        <taxon>Pseudomonadati</taxon>
        <taxon>Bacteroidota</taxon>
        <taxon>Bacteroidia</taxon>
        <taxon>Bacteroidales</taxon>
        <taxon>Porphyromonadaceae</taxon>
        <taxon>Porphyromonas</taxon>
    </lineage>
</organism>
<reference evidence="2" key="1">
    <citation type="submission" date="2016-01" db="EMBL/GenBank/DDBJ databases">
        <authorList>
            <person name="Mitreva M."/>
            <person name="Pepin K.H."/>
            <person name="Mihindukulasuriya K.A."/>
            <person name="Fulton R."/>
            <person name="Fronick C."/>
            <person name="O'Laughlin M."/>
            <person name="Miner T."/>
            <person name="Herter B."/>
            <person name="Rosa B.A."/>
            <person name="Cordes M."/>
            <person name="Tomlinson C."/>
            <person name="Wollam A."/>
            <person name="Palsikar V.B."/>
            <person name="Mardis E.R."/>
            <person name="Wilson R.K."/>
        </authorList>
    </citation>
    <scope>NUCLEOTIDE SEQUENCE [LARGE SCALE GENOMIC DNA]</scope>
    <source>
        <strain evidence="2">KA00683</strain>
    </source>
</reference>
<accession>A0A134BEI2</accession>
<proteinExistence type="predicted"/>
<comment type="caution">
    <text evidence="1">The sequence shown here is derived from an EMBL/GenBank/DDBJ whole genome shotgun (WGS) entry which is preliminary data.</text>
</comment>